<dbReference type="Gene3D" id="3.30.457.10">
    <property type="entry name" value="Copper amine oxidase-like, N-terminal domain"/>
    <property type="match status" value="1"/>
</dbReference>
<evidence type="ECO:0000313" key="4">
    <source>
        <dbReference type="Proteomes" id="UP000198972"/>
    </source>
</evidence>
<dbReference type="InterPro" id="IPR036582">
    <property type="entry name" value="Mao_N_sf"/>
</dbReference>
<organism evidence="3 4">
    <name type="scientific">Fontibacillus panacisegetis</name>
    <dbReference type="NCBI Taxonomy" id="670482"/>
    <lineage>
        <taxon>Bacteria</taxon>
        <taxon>Bacillati</taxon>
        <taxon>Bacillota</taxon>
        <taxon>Bacilli</taxon>
        <taxon>Bacillales</taxon>
        <taxon>Paenibacillaceae</taxon>
        <taxon>Fontibacillus</taxon>
    </lineage>
</organism>
<proteinExistence type="predicted"/>
<evidence type="ECO:0000259" key="2">
    <source>
        <dbReference type="Pfam" id="PF07833"/>
    </source>
</evidence>
<protein>
    <submittedName>
        <fullName evidence="3">Copper amine oxidase N-terminal domain-containing protein</fullName>
    </submittedName>
</protein>
<name>A0A1G7L966_9BACL</name>
<dbReference type="SUPFAM" id="SSF55383">
    <property type="entry name" value="Copper amine oxidase, domain N"/>
    <property type="match status" value="1"/>
</dbReference>
<dbReference type="RefSeq" id="WP_175471379.1">
    <property type="nucleotide sequence ID" value="NZ_FNBG01000011.1"/>
</dbReference>
<feature type="domain" description="Copper amine oxidase-like N-terminal" evidence="2">
    <location>
        <begin position="38"/>
        <end position="140"/>
    </location>
</feature>
<keyword evidence="1" id="KW-0732">Signal</keyword>
<dbReference type="Pfam" id="PF07833">
    <property type="entry name" value="Cu_amine_oxidN1"/>
    <property type="match status" value="1"/>
</dbReference>
<dbReference type="AlphaFoldDB" id="A0A1G7L966"/>
<evidence type="ECO:0000313" key="3">
    <source>
        <dbReference type="EMBL" id="SDF45911.1"/>
    </source>
</evidence>
<evidence type="ECO:0000256" key="1">
    <source>
        <dbReference type="SAM" id="SignalP"/>
    </source>
</evidence>
<dbReference type="EMBL" id="FNBG01000011">
    <property type="protein sequence ID" value="SDF45911.1"/>
    <property type="molecule type" value="Genomic_DNA"/>
</dbReference>
<feature type="signal peptide" evidence="1">
    <location>
        <begin position="1"/>
        <end position="28"/>
    </location>
</feature>
<sequence length="312" mass="33763">MKKIIYLTLMGCLTTFVGLFFSAPITSAAAPVSYTLYIEGKVSSAKFPTVVEKNTTLIPMKSVLSELNYTTTVDNQTKAITAKNSAGSFITVKTGSKKAKINGAEVLLSASVKTMNGTTYIPLSAVQKLTGKSIGSDASQGIAWIGEKPTTAFIPPWGVTPDNIKSVSGEKLLTLEEKHGDVHFLVYETPEVPEAPEELYIFYKNKLAKMVYLPDISGFNEGVLLGIYHGMYDSLTQSYGKPVEGYLPPNDNPLDQYLTLFADQGYLSSKWQVGSTTVSLLLKATDTGYTISMQYVNASVEAELNAALDALK</sequence>
<dbReference type="STRING" id="670482.SAMN04488542_11139"/>
<keyword evidence="4" id="KW-1185">Reference proteome</keyword>
<dbReference type="InterPro" id="IPR012854">
    <property type="entry name" value="Cu_amine_oxidase-like_N"/>
</dbReference>
<feature type="chain" id="PRO_5038683030" evidence="1">
    <location>
        <begin position="29"/>
        <end position="312"/>
    </location>
</feature>
<gene>
    <name evidence="3" type="ORF">SAMN04488542_11139</name>
</gene>
<dbReference type="Proteomes" id="UP000198972">
    <property type="component" value="Unassembled WGS sequence"/>
</dbReference>
<reference evidence="3 4" key="1">
    <citation type="submission" date="2016-10" db="EMBL/GenBank/DDBJ databases">
        <authorList>
            <person name="de Groot N.N."/>
        </authorList>
    </citation>
    <scope>NUCLEOTIDE SEQUENCE [LARGE SCALE GENOMIC DNA]</scope>
    <source>
        <strain evidence="3 4">DSM 28129</strain>
    </source>
</reference>
<accession>A0A1G7L966</accession>